<feature type="domain" description="Reverse transcriptase Ty1/copia-type" evidence="1">
    <location>
        <begin position="38"/>
        <end position="101"/>
    </location>
</feature>
<organism evidence="2 3">
    <name type="scientific">Lithospermum erythrorhizon</name>
    <name type="common">Purple gromwell</name>
    <name type="synonym">Lithospermum officinale var. erythrorhizon</name>
    <dbReference type="NCBI Taxonomy" id="34254"/>
    <lineage>
        <taxon>Eukaryota</taxon>
        <taxon>Viridiplantae</taxon>
        <taxon>Streptophyta</taxon>
        <taxon>Embryophyta</taxon>
        <taxon>Tracheophyta</taxon>
        <taxon>Spermatophyta</taxon>
        <taxon>Magnoliopsida</taxon>
        <taxon>eudicotyledons</taxon>
        <taxon>Gunneridae</taxon>
        <taxon>Pentapetalae</taxon>
        <taxon>asterids</taxon>
        <taxon>lamiids</taxon>
        <taxon>Boraginales</taxon>
        <taxon>Boraginaceae</taxon>
        <taxon>Boraginoideae</taxon>
        <taxon>Lithospermeae</taxon>
        <taxon>Lithospermum</taxon>
    </lineage>
</organism>
<dbReference type="Pfam" id="PF07727">
    <property type="entry name" value="RVT_2"/>
    <property type="match status" value="1"/>
</dbReference>
<comment type="caution">
    <text evidence="2">The sequence shown here is derived from an EMBL/GenBank/DDBJ whole genome shotgun (WGS) entry which is preliminary data.</text>
</comment>
<evidence type="ECO:0000313" key="3">
    <source>
        <dbReference type="Proteomes" id="UP001454036"/>
    </source>
</evidence>
<evidence type="ECO:0000259" key="1">
    <source>
        <dbReference type="Pfam" id="PF07727"/>
    </source>
</evidence>
<name>A0AAV3P569_LITER</name>
<dbReference type="Proteomes" id="UP001454036">
    <property type="component" value="Unassembled WGS sequence"/>
</dbReference>
<gene>
    <name evidence="2" type="ORF">LIER_06199</name>
</gene>
<sequence>MDKDIEALTSNGTWKCLPLPAGKKAIASKWVYKHSSAGVVIVAVYVDDIMLTGSDLESIAVLKFHFHAQFSIKDLGSLHYFFGFEIAQLDEDISMHQCEFTINT</sequence>
<protein>
    <recommendedName>
        <fullName evidence="1">Reverse transcriptase Ty1/copia-type domain-containing protein</fullName>
    </recommendedName>
</protein>
<evidence type="ECO:0000313" key="2">
    <source>
        <dbReference type="EMBL" id="GAA0146186.1"/>
    </source>
</evidence>
<dbReference type="InterPro" id="IPR013103">
    <property type="entry name" value="RVT_2"/>
</dbReference>
<dbReference type="EMBL" id="BAABME010000890">
    <property type="protein sequence ID" value="GAA0146186.1"/>
    <property type="molecule type" value="Genomic_DNA"/>
</dbReference>
<dbReference type="AlphaFoldDB" id="A0AAV3P569"/>
<keyword evidence="3" id="KW-1185">Reference proteome</keyword>
<reference evidence="2 3" key="1">
    <citation type="submission" date="2024-01" db="EMBL/GenBank/DDBJ databases">
        <title>The complete chloroplast genome sequence of Lithospermum erythrorhizon: insights into the phylogenetic relationship among Boraginaceae species and the maternal lineages of purple gromwells.</title>
        <authorList>
            <person name="Okada T."/>
            <person name="Watanabe K."/>
        </authorList>
    </citation>
    <scope>NUCLEOTIDE SEQUENCE [LARGE SCALE GENOMIC DNA]</scope>
</reference>
<accession>A0AAV3P569</accession>
<proteinExistence type="predicted"/>